<evidence type="ECO:0000259" key="2">
    <source>
        <dbReference type="Pfam" id="PF07282"/>
    </source>
</evidence>
<evidence type="ECO:0000313" key="3">
    <source>
        <dbReference type="EMBL" id="PTQ79631.1"/>
    </source>
</evidence>
<reference evidence="3 4" key="1">
    <citation type="submission" date="2018-04" db="EMBL/GenBank/DDBJ databases">
        <title>Genomic Encyclopedia of Archaeal and Bacterial Type Strains, Phase II (KMG-II): from individual species to whole genera.</title>
        <authorList>
            <person name="Goeker M."/>
        </authorList>
    </citation>
    <scope>NUCLEOTIDE SEQUENCE [LARGE SCALE GENOMIC DNA]</scope>
    <source>
        <strain evidence="3 4">DSM 18806</strain>
    </source>
</reference>
<dbReference type="GO" id="GO:0003677">
    <property type="term" value="F:DNA binding"/>
    <property type="evidence" value="ECO:0007669"/>
    <property type="project" value="UniProtKB-KW"/>
</dbReference>
<dbReference type="Proteomes" id="UP000244161">
    <property type="component" value="Unassembled WGS sequence"/>
</dbReference>
<keyword evidence="4" id="KW-1185">Reference proteome</keyword>
<feature type="domain" description="Cas12f1-like TNB" evidence="2">
    <location>
        <begin position="8"/>
        <end position="68"/>
    </location>
</feature>
<dbReference type="OrthoDB" id="2161152at2"/>
<organism evidence="3 4">
    <name type="scientific">Trichococcus patagoniensis</name>
    <dbReference type="NCBI Taxonomy" id="382641"/>
    <lineage>
        <taxon>Bacteria</taxon>
        <taxon>Bacillati</taxon>
        <taxon>Bacillota</taxon>
        <taxon>Bacilli</taxon>
        <taxon>Lactobacillales</taxon>
        <taxon>Carnobacteriaceae</taxon>
        <taxon>Trichococcus</taxon>
    </lineage>
</organism>
<dbReference type="AlphaFoldDB" id="A0A2T5I718"/>
<proteinExistence type="predicted"/>
<dbReference type="NCBIfam" id="TIGR01766">
    <property type="entry name" value="IS200/IS605 family accessory protein TnpB-like domain"/>
    <property type="match status" value="1"/>
</dbReference>
<dbReference type="Pfam" id="PF07282">
    <property type="entry name" value="Cas12f1-like_TNB"/>
    <property type="match status" value="1"/>
</dbReference>
<gene>
    <name evidence="3" type="ORF">C8U37_1372</name>
</gene>
<protein>
    <submittedName>
        <fullName evidence="3">IS605 OrfB family transposase</fullName>
    </submittedName>
</protein>
<dbReference type="RefSeq" id="WP_146161841.1">
    <property type="nucleotide sequence ID" value="NZ_QAOM01000037.1"/>
</dbReference>
<dbReference type="EMBL" id="QAOM01000037">
    <property type="protein sequence ID" value="PTQ79631.1"/>
    <property type="molecule type" value="Genomic_DNA"/>
</dbReference>
<comment type="caution">
    <text evidence="3">The sequence shown here is derived from an EMBL/GenBank/DDBJ whole genome shotgun (WGS) entry which is preliminary data.</text>
</comment>
<accession>A0A2T5I718</accession>
<name>A0A2T5I718_9LACT</name>
<evidence type="ECO:0000313" key="4">
    <source>
        <dbReference type="Proteomes" id="UP000244161"/>
    </source>
</evidence>
<keyword evidence="1" id="KW-0238">DNA-binding</keyword>
<evidence type="ECO:0000256" key="1">
    <source>
        <dbReference type="ARBA" id="ARBA00023125"/>
    </source>
</evidence>
<dbReference type="InterPro" id="IPR010095">
    <property type="entry name" value="Cas12f1-like_TNB"/>
</dbReference>
<sequence length="104" mass="11976">MTLHSWAFYELASFIAYKAREIGIKVVYIKPEYTSQTCPSFGDLNKVKDRNYYYGCGYHDHHYRIGARGSLRLATAGVMGPLNLRPEENRNGLRSARYSRIPLL</sequence>